<protein>
    <recommendedName>
        <fullName evidence="4">Secreted protein</fullName>
    </recommendedName>
</protein>
<accession>A0A1M4MY81</accession>
<evidence type="ECO:0008006" key="4">
    <source>
        <dbReference type="Google" id="ProtNLM"/>
    </source>
</evidence>
<organism evidence="2 3">
    <name type="scientific">Donghicola eburneus</name>
    <dbReference type="NCBI Taxonomy" id="393278"/>
    <lineage>
        <taxon>Bacteria</taxon>
        <taxon>Pseudomonadati</taxon>
        <taxon>Pseudomonadota</taxon>
        <taxon>Alphaproteobacteria</taxon>
        <taxon>Rhodobacterales</taxon>
        <taxon>Roseobacteraceae</taxon>
        <taxon>Donghicola</taxon>
    </lineage>
</organism>
<dbReference type="RefSeq" id="WP_072706166.1">
    <property type="nucleotide sequence ID" value="NZ_FMJB01000046.1"/>
</dbReference>
<sequence>MKILCNLSMALALSVATNQALAADFSDPTWPCIQRKVERLSVGLMWPDPKPEITLTDSQESAVKALAAALSLQRVDMETAGQMVTAFAQTHGAERDLMQAVFTQVFDTVGKRRTRIINGIGNVSTGQIKLAERIDETRSEMDRLMDQPEPDYDRVDALEEQLDWDDRIYRERQQSVTYLCESPVLLEKRLFALANLLQNAAL</sequence>
<feature type="signal peptide" evidence="1">
    <location>
        <begin position="1"/>
        <end position="22"/>
    </location>
</feature>
<evidence type="ECO:0000256" key="1">
    <source>
        <dbReference type="SAM" id="SignalP"/>
    </source>
</evidence>
<dbReference type="EMBL" id="FMJB01000046">
    <property type="protein sequence ID" value="SCM67539.1"/>
    <property type="molecule type" value="Genomic_DNA"/>
</dbReference>
<keyword evidence="3" id="KW-1185">Reference proteome</keyword>
<proteinExistence type="predicted"/>
<evidence type="ECO:0000313" key="2">
    <source>
        <dbReference type="EMBL" id="SCM67539.1"/>
    </source>
</evidence>
<reference evidence="3" key="1">
    <citation type="submission" date="2016-09" db="EMBL/GenBank/DDBJ databases">
        <authorList>
            <person name="Wibberg D."/>
        </authorList>
    </citation>
    <scope>NUCLEOTIDE SEQUENCE [LARGE SCALE GENOMIC DNA]</scope>
</reference>
<gene>
    <name evidence="2" type="ORF">KARMA_1739</name>
</gene>
<feature type="chain" id="PRO_5009906604" description="Secreted protein" evidence="1">
    <location>
        <begin position="23"/>
        <end position="202"/>
    </location>
</feature>
<dbReference type="AlphaFoldDB" id="A0A1M4MY81"/>
<name>A0A1M4MY81_9RHOB</name>
<keyword evidence="1" id="KW-0732">Signal</keyword>
<evidence type="ECO:0000313" key="3">
    <source>
        <dbReference type="Proteomes" id="UP000184085"/>
    </source>
</evidence>
<dbReference type="Proteomes" id="UP000184085">
    <property type="component" value="Unassembled WGS sequence"/>
</dbReference>